<accession>C6C095</accession>
<dbReference type="RefSeq" id="WP_015852782.1">
    <property type="nucleotide sequence ID" value="NC_012881.1"/>
</dbReference>
<protein>
    <submittedName>
        <fullName evidence="2">Glycerophosphoryl diester phosphodiesterase</fullName>
    </submittedName>
</protein>
<dbReference type="SUPFAM" id="SSF51695">
    <property type="entry name" value="PLC-like phosphodiesterases"/>
    <property type="match status" value="1"/>
</dbReference>
<dbReference type="GO" id="GO:0008081">
    <property type="term" value="F:phosphoric diester hydrolase activity"/>
    <property type="evidence" value="ECO:0007669"/>
    <property type="project" value="InterPro"/>
</dbReference>
<name>C6C095_MARSD</name>
<dbReference type="HOGENOM" id="CLU_030006_3_5_7"/>
<evidence type="ECO:0000259" key="1">
    <source>
        <dbReference type="PROSITE" id="PS51704"/>
    </source>
</evidence>
<dbReference type="Gene3D" id="3.20.20.190">
    <property type="entry name" value="Phosphatidylinositol (PI) phosphodiesterase"/>
    <property type="match status" value="1"/>
</dbReference>
<dbReference type="PANTHER" id="PTHR46211:SF14">
    <property type="entry name" value="GLYCEROPHOSPHODIESTER PHOSPHODIESTERASE"/>
    <property type="match status" value="1"/>
</dbReference>
<dbReference type="Proteomes" id="UP000002601">
    <property type="component" value="Chromosome"/>
</dbReference>
<dbReference type="Pfam" id="PF03009">
    <property type="entry name" value="GDPD"/>
    <property type="match status" value="1"/>
</dbReference>
<gene>
    <name evidence="2" type="ordered locus">Desal_2914</name>
</gene>
<dbReference type="eggNOG" id="COG0584">
    <property type="taxonomic scope" value="Bacteria"/>
</dbReference>
<proteinExistence type="predicted"/>
<evidence type="ECO:0000313" key="3">
    <source>
        <dbReference type="Proteomes" id="UP000002601"/>
    </source>
</evidence>
<dbReference type="InterPro" id="IPR030395">
    <property type="entry name" value="GP_PDE_dom"/>
</dbReference>
<dbReference type="KEGG" id="dsa:Desal_2914"/>
<dbReference type="STRING" id="526222.Desal_2914"/>
<dbReference type="InterPro" id="IPR017946">
    <property type="entry name" value="PLC-like_Pdiesterase_TIM-brl"/>
</dbReference>
<evidence type="ECO:0000313" key="2">
    <source>
        <dbReference type="EMBL" id="ACS80966.1"/>
    </source>
</evidence>
<keyword evidence="3" id="KW-1185">Reference proteome</keyword>
<dbReference type="EMBL" id="CP001649">
    <property type="protein sequence ID" value="ACS80966.1"/>
    <property type="molecule type" value="Genomic_DNA"/>
</dbReference>
<dbReference type="GO" id="GO:0006629">
    <property type="term" value="P:lipid metabolic process"/>
    <property type="evidence" value="ECO:0007669"/>
    <property type="project" value="InterPro"/>
</dbReference>
<dbReference type="PANTHER" id="PTHR46211">
    <property type="entry name" value="GLYCEROPHOSPHORYL DIESTER PHOSPHODIESTERASE"/>
    <property type="match status" value="1"/>
</dbReference>
<sequence length="275" mass="30784">MSLSLINERPLIWAHRGGRSLAAENTLAAVRKAKETGADGWELDVQVTKDGEVILLHDLNLLRSTNASVHPLFIGNPPALPWRFSLTEIKELSADVFPRRFCPPKYIEQPWRELPENLPSDLRIPTLIEALKVSRDLDMWINVEIKDLSKAVPNSLAGDIVEKVLGVIRAQSMDDQVVVSSFNHDYVRRSKEVAPHILTGVLTEHKYAGDPLEAARIANADAWHPGFRYLTEDKVKAAREAGLAINPYTVNEVEDMKRLTKWGVTGLVTDYPQNA</sequence>
<dbReference type="PROSITE" id="PS51704">
    <property type="entry name" value="GP_PDE"/>
    <property type="match status" value="1"/>
</dbReference>
<reference evidence="2 3" key="1">
    <citation type="submission" date="2009-06" db="EMBL/GenBank/DDBJ databases">
        <title>Complete sequence of Desulfovibrio salexigens DSM 2638.</title>
        <authorList>
            <consortium name="US DOE Joint Genome Institute"/>
            <person name="Lucas S."/>
            <person name="Copeland A."/>
            <person name="Lapidus A."/>
            <person name="Glavina del Rio T."/>
            <person name="Tice H."/>
            <person name="Bruce D."/>
            <person name="Goodwin L."/>
            <person name="Pitluck S."/>
            <person name="Munk A.C."/>
            <person name="Brettin T."/>
            <person name="Detter J.C."/>
            <person name="Han C."/>
            <person name="Tapia R."/>
            <person name="Larimer F."/>
            <person name="Land M."/>
            <person name="Hauser L."/>
            <person name="Kyrpides N."/>
            <person name="Anderson I."/>
            <person name="Wall J.D."/>
            <person name="Arkin A.P."/>
            <person name="Dehal P."/>
            <person name="Chivian D."/>
            <person name="Giles B."/>
            <person name="Hazen T.C."/>
        </authorList>
    </citation>
    <scope>NUCLEOTIDE SEQUENCE [LARGE SCALE GENOMIC DNA]</scope>
    <source>
        <strain evidence="3">ATCC 14822 / DSM 2638 / NCIMB 8403 / VKM B-1763</strain>
    </source>
</reference>
<feature type="domain" description="GP-PDE" evidence="1">
    <location>
        <begin position="10"/>
        <end position="275"/>
    </location>
</feature>
<dbReference type="OrthoDB" id="9787897at2"/>
<dbReference type="AlphaFoldDB" id="C6C095"/>
<organism evidence="2 3">
    <name type="scientific">Maridesulfovibrio salexigens (strain ATCC 14822 / DSM 2638 / NCIMB 8403 / VKM B-1763)</name>
    <name type="common">Desulfovibrio salexigens</name>
    <dbReference type="NCBI Taxonomy" id="526222"/>
    <lineage>
        <taxon>Bacteria</taxon>
        <taxon>Pseudomonadati</taxon>
        <taxon>Thermodesulfobacteriota</taxon>
        <taxon>Desulfovibrionia</taxon>
        <taxon>Desulfovibrionales</taxon>
        <taxon>Desulfovibrionaceae</taxon>
        <taxon>Maridesulfovibrio</taxon>
    </lineage>
</organism>